<comment type="function">
    <text evidence="6">Toxic component of a toxin-antitoxin (TA) system. An RNase.</text>
</comment>
<dbReference type="InterPro" id="IPR022907">
    <property type="entry name" value="VapC_family"/>
</dbReference>
<evidence type="ECO:0000256" key="3">
    <source>
        <dbReference type="ARBA" id="ARBA00022723"/>
    </source>
</evidence>
<comment type="cofactor">
    <cofactor evidence="6">
        <name>Mg(2+)</name>
        <dbReference type="ChEBI" id="CHEBI:18420"/>
    </cofactor>
</comment>
<dbReference type="AlphaFoldDB" id="A0A839N9Y5"/>
<keyword evidence="2 6" id="KW-0540">Nuclease</keyword>
<organism evidence="7 8">
    <name type="scientific">Flexivirga oryzae</name>
    <dbReference type="NCBI Taxonomy" id="1794944"/>
    <lineage>
        <taxon>Bacteria</taxon>
        <taxon>Bacillati</taxon>
        <taxon>Actinomycetota</taxon>
        <taxon>Actinomycetes</taxon>
        <taxon>Micrococcales</taxon>
        <taxon>Dermacoccaceae</taxon>
        <taxon>Flexivirga</taxon>
    </lineage>
</organism>
<dbReference type="NCBIfam" id="TIGR00028">
    <property type="entry name" value="Mtu_PIN_fam"/>
    <property type="match status" value="1"/>
</dbReference>
<dbReference type="HAMAP" id="MF_00265">
    <property type="entry name" value="VapC_Nob1"/>
    <property type="match status" value="1"/>
</dbReference>
<comment type="caution">
    <text evidence="7">The sequence shown here is derived from an EMBL/GenBank/DDBJ whole genome shotgun (WGS) entry which is preliminary data.</text>
</comment>
<feature type="binding site" evidence="6">
    <location>
        <position position="107"/>
    </location>
    <ligand>
        <name>Mg(2+)</name>
        <dbReference type="ChEBI" id="CHEBI:18420"/>
    </ligand>
</feature>
<feature type="binding site" evidence="6">
    <location>
        <position position="5"/>
    </location>
    <ligand>
        <name>Mg(2+)</name>
        <dbReference type="ChEBI" id="CHEBI:18420"/>
    </ligand>
</feature>
<dbReference type="Proteomes" id="UP000559182">
    <property type="component" value="Unassembled WGS sequence"/>
</dbReference>
<keyword evidence="8" id="KW-1185">Reference proteome</keyword>
<keyword evidence="4 6" id="KW-0378">Hydrolase</keyword>
<dbReference type="InterPro" id="IPR029060">
    <property type="entry name" value="PIN-like_dom_sf"/>
</dbReference>
<reference evidence="7 8" key="1">
    <citation type="submission" date="2020-08" db="EMBL/GenBank/DDBJ databases">
        <title>Sequencing the genomes of 1000 actinobacteria strains.</title>
        <authorList>
            <person name="Klenk H.-P."/>
        </authorList>
    </citation>
    <scope>NUCLEOTIDE SEQUENCE [LARGE SCALE GENOMIC DNA]</scope>
    <source>
        <strain evidence="7 8">DSM 105369</strain>
    </source>
</reference>
<proteinExistence type="inferred from homology"/>
<dbReference type="GO" id="GO:0000287">
    <property type="term" value="F:magnesium ion binding"/>
    <property type="evidence" value="ECO:0007669"/>
    <property type="project" value="UniProtKB-UniRule"/>
</dbReference>
<dbReference type="EC" id="3.1.-.-" evidence="6"/>
<comment type="similarity">
    <text evidence="6">Belongs to the PINc/VapC protein family.</text>
</comment>
<accession>A0A839N9Y5</accession>
<keyword evidence="3 6" id="KW-0479">Metal-binding</keyword>
<keyword evidence="5 6" id="KW-0460">Magnesium</keyword>
<dbReference type="GO" id="GO:0004540">
    <property type="term" value="F:RNA nuclease activity"/>
    <property type="evidence" value="ECO:0007669"/>
    <property type="project" value="InterPro"/>
</dbReference>
<sequence length="143" mass="15850">MILLDVSIFLAGFWPAHVFHVPTRAWLTSADDDSLGLCRVAHVGWLRHLTNPVVLGEDALTRADAWDFIASVLADARFGWIDETGDVDDWFSTLAARPDRSHKLWTDDYLAAVALAGGHSFATLDTKIADRYPRLEVIVPVHG</sequence>
<evidence type="ECO:0000256" key="6">
    <source>
        <dbReference type="HAMAP-Rule" id="MF_00265"/>
    </source>
</evidence>
<evidence type="ECO:0000313" key="7">
    <source>
        <dbReference type="EMBL" id="MBB2893003.1"/>
    </source>
</evidence>
<gene>
    <name evidence="6" type="primary">vapC</name>
    <name evidence="7" type="ORF">FHU39_003021</name>
</gene>
<evidence type="ECO:0000256" key="5">
    <source>
        <dbReference type="ARBA" id="ARBA00022842"/>
    </source>
</evidence>
<evidence type="ECO:0000256" key="2">
    <source>
        <dbReference type="ARBA" id="ARBA00022722"/>
    </source>
</evidence>
<dbReference type="GO" id="GO:0016788">
    <property type="term" value="F:hydrolase activity, acting on ester bonds"/>
    <property type="evidence" value="ECO:0007669"/>
    <property type="project" value="InterPro"/>
</dbReference>
<evidence type="ECO:0000313" key="8">
    <source>
        <dbReference type="Proteomes" id="UP000559182"/>
    </source>
</evidence>
<dbReference type="RefSeq" id="WP_183321377.1">
    <property type="nucleotide sequence ID" value="NZ_JACHVQ010000002.1"/>
</dbReference>
<dbReference type="EMBL" id="JACHVQ010000002">
    <property type="protein sequence ID" value="MBB2893003.1"/>
    <property type="molecule type" value="Genomic_DNA"/>
</dbReference>
<name>A0A839N9Y5_9MICO</name>
<dbReference type="SUPFAM" id="SSF88723">
    <property type="entry name" value="PIN domain-like"/>
    <property type="match status" value="1"/>
</dbReference>
<dbReference type="GO" id="GO:0090729">
    <property type="term" value="F:toxin activity"/>
    <property type="evidence" value="ECO:0007669"/>
    <property type="project" value="UniProtKB-KW"/>
</dbReference>
<keyword evidence="1 6" id="KW-1277">Toxin-antitoxin system</keyword>
<dbReference type="InterPro" id="IPR006226">
    <property type="entry name" value="Mtu_PIN"/>
</dbReference>
<evidence type="ECO:0000256" key="4">
    <source>
        <dbReference type="ARBA" id="ARBA00022801"/>
    </source>
</evidence>
<keyword evidence="6" id="KW-0800">Toxin</keyword>
<protein>
    <recommendedName>
        <fullName evidence="6">Ribonuclease VapC</fullName>
        <shortName evidence="6">RNase VapC</shortName>
        <ecNumber evidence="6">3.1.-.-</ecNumber>
    </recommendedName>
    <alternativeName>
        <fullName evidence="6">Toxin VapC</fullName>
    </alternativeName>
</protein>
<evidence type="ECO:0000256" key="1">
    <source>
        <dbReference type="ARBA" id="ARBA00022649"/>
    </source>
</evidence>